<keyword evidence="4" id="KW-0067">ATP-binding</keyword>
<gene>
    <name evidence="8" type="ORF">IAC08_01430</name>
</gene>
<dbReference type="InterPro" id="IPR049442">
    <property type="entry name" value="Thi_PPkinase-like_C"/>
</dbReference>
<dbReference type="Gene3D" id="3.40.50.10240">
    <property type="entry name" value="Thiamin pyrophosphokinase, catalytic domain"/>
    <property type="match status" value="1"/>
</dbReference>
<dbReference type="AlphaFoldDB" id="A0A9D9HJM4"/>
<comment type="caution">
    <text evidence="8">The sequence shown here is derived from an EMBL/GenBank/DDBJ whole genome shotgun (WGS) entry which is preliminary data.</text>
</comment>
<reference evidence="8" key="1">
    <citation type="submission" date="2020-10" db="EMBL/GenBank/DDBJ databases">
        <authorList>
            <person name="Gilroy R."/>
        </authorList>
    </citation>
    <scope>NUCLEOTIDE SEQUENCE</scope>
    <source>
        <strain evidence="8">B1-3475</strain>
    </source>
</reference>
<reference evidence="8" key="2">
    <citation type="journal article" date="2021" name="PeerJ">
        <title>Extensive microbial diversity within the chicken gut microbiome revealed by metagenomics and culture.</title>
        <authorList>
            <person name="Gilroy R."/>
            <person name="Ravi A."/>
            <person name="Getino M."/>
            <person name="Pursley I."/>
            <person name="Horton D.L."/>
            <person name="Alikhan N.F."/>
            <person name="Baker D."/>
            <person name="Gharbi K."/>
            <person name="Hall N."/>
            <person name="Watson M."/>
            <person name="Adriaenssens E.M."/>
            <person name="Foster-Nyarko E."/>
            <person name="Jarju S."/>
            <person name="Secka A."/>
            <person name="Antonio M."/>
            <person name="Oren A."/>
            <person name="Chaudhuri R.R."/>
            <person name="La Ragione R."/>
            <person name="Hildebrand F."/>
            <person name="Pallen M.J."/>
        </authorList>
    </citation>
    <scope>NUCLEOTIDE SEQUENCE</scope>
    <source>
        <strain evidence="8">B1-3475</strain>
    </source>
</reference>
<evidence type="ECO:0000256" key="2">
    <source>
        <dbReference type="ARBA" id="ARBA00022741"/>
    </source>
</evidence>
<keyword evidence="2" id="KW-0547">Nucleotide-binding</keyword>
<evidence type="ECO:0000256" key="4">
    <source>
        <dbReference type="ARBA" id="ARBA00022840"/>
    </source>
</evidence>
<evidence type="ECO:0000256" key="1">
    <source>
        <dbReference type="ARBA" id="ARBA00022679"/>
    </source>
</evidence>
<dbReference type="PANTHER" id="PTHR41299:SF1">
    <property type="entry name" value="THIAMINE PYROPHOSPHOKINASE"/>
    <property type="match status" value="1"/>
</dbReference>
<keyword evidence="1 8" id="KW-0808">Transferase</keyword>
<keyword evidence="3" id="KW-0418">Kinase</keyword>
<dbReference type="EMBL" id="JADIMK010000010">
    <property type="protein sequence ID" value="MBO8455051.1"/>
    <property type="molecule type" value="Genomic_DNA"/>
</dbReference>
<sequence length="221" mass="24707">MGKSAVIIGNGEFPRKPYPRSFVENADYIICCDGAFDRYLRISEESGGKMRFPDIVIGDLDSISEKKKEKYSDIIVHVEDQEINDQTKAFNYAVSHFKDISEIHIIGGTGKSVDHTIGNVSLLMEYARTFDLEAMGLSIDMVSDYDTAFPVTDTIEFMCGEGRKVSVITPDNSLKIHSEGLVWPLDNVVFDNLWKATLNRASSDTVKLVFSHRSIAVIILD</sequence>
<dbReference type="InterPro" id="IPR053149">
    <property type="entry name" value="TPK"/>
</dbReference>
<dbReference type="Proteomes" id="UP000823617">
    <property type="component" value="Unassembled WGS sequence"/>
</dbReference>
<dbReference type="PANTHER" id="PTHR41299">
    <property type="entry name" value="THIAMINE PYROPHOSPHOKINASE"/>
    <property type="match status" value="1"/>
</dbReference>
<evidence type="ECO:0000259" key="7">
    <source>
        <dbReference type="Pfam" id="PF21275"/>
    </source>
</evidence>
<dbReference type="Pfam" id="PF21275">
    <property type="entry name" value="Thi_PPkinase_C"/>
    <property type="match status" value="1"/>
</dbReference>
<dbReference type="GO" id="GO:0004788">
    <property type="term" value="F:thiamine diphosphokinase activity"/>
    <property type="evidence" value="ECO:0007669"/>
    <property type="project" value="UniProtKB-UniRule"/>
</dbReference>
<dbReference type="GO" id="GO:0016301">
    <property type="term" value="F:kinase activity"/>
    <property type="evidence" value="ECO:0007669"/>
    <property type="project" value="UniProtKB-KW"/>
</dbReference>
<dbReference type="InterPro" id="IPR006282">
    <property type="entry name" value="Thi_PPkinase"/>
</dbReference>
<evidence type="ECO:0000256" key="3">
    <source>
        <dbReference type="ARBA" id="ARBA00022777"/>
    </source>
</evidence>
<dbReference type="Pfam" id="PF04263">
    <property type="entry name" value="TPK_catalytic"/>
    <property type="match status" value="1"/>
</dbReference>
<dbReference type="GO" id="GO:0006772">
    <property type="term" value="P:thiamine metabolic process"/>
    <property type="evidence" value="ECO:0007669"/>
    <property type="project" value="UniProtKB-UniRule"/>
</dbReference>
<evidence type="ECO:0000256" key="5">
    <source>
        <dbReference type="NCBIfam" id="TIGR01378"/>
    </source>
</evidence>
<dbReference type="NCBIfam" id="TIGR01378">
    <property type="entry name" value="thi_PPkinase"/>
    <property type="match status" value="1"/>
</dbReference>
<dbReference type="GO" id="GO:0009229">
    <property type="term" value="P:thiamine diphosphate biosynthetic process"/>
    <property type="evidence" value="ECO:0007669"/>
    <property type="project" value="InterPro"/>
</dbReference>
<proteinExistence type="predicted"/>
<feature type="domain" description="Thiamin pyrophosphokinase catalytic" evidence="6">
    <location>
        <begin position="21"/>
        <end position="127"/>
    </location>
</feature>
<accession>A0A9D9HJM4</accession>
<evidence type="ECO:0000313" key="9">
    <source>
        <dbReference type="Proteomes" id="UP000823617"/>
    </source>
</evidence>
<evidence type="ECO:0000313" key="8">
    <source>
        <dbReference type="EMBL" id="MBO8455051.1"/>
    </source>
</evidence>
<dbReference type="CDD" id="cd07995">
    <property type="entry name" value="TPK"/>
    <property type="match status" value="1"/>
</dbReference>
<dbReference type="SUPFAM" id="SSF63999">
    <property type="entry name" value="Thiamin pyrophosphokinase, catalytic domain"/>
    <property type="match status" value="1"/>
</dbReference>
<dbReference type="InterPro" id="IPR007371">
    <property type="entry name" value="TPK_catalytic"/>
</dbReference>
<name>A0A9D9HJM4_9BACT</name>
<dbReference type="EC" id="2.7.6.2" evidence="5"/>
<organism evidence="8 9">
    <name type="scientific">Candidatus Cryptobacteroides intestinigallinarum</name>
    <dbReference type="NCBI Taxonomy" id="2840767"/>
    <lineage>
        <taxon>Bacteria</taxon>
        <taxon>Pseudomonadati</taxon>
        <taxon>Bacteroidota</taxon>
        <taxon>Bacteroidia</taxon>
        <taxon>Bacteroidales</taxon>
        <taxon>Candidatus Cryptobacteroides</taxon>
    </lineage>
</organism>
<dbReference type="InterPro" id="IPR036759">
    <property type="entry name" value="TPK_catalytic_sf"/>
</dbReference>
<protein>
    <recommendedName>
        <fullName evidence="5">Thiamine diphosphokinase</fullName>
        <ecNumber evidence="5">2.7.6.2</ecNumber>
    </recommendedName>
</protein>
<evidence type="ECO:0000259" key="6">
    <source>
        <dbReference type="Pfam" id="PF04263"/>
    </source>
</evidence>
<feature type="domain" description="Thiamin pyrophosphokinase-like substrate-binding" evidence="7">
    <location>
        <begin position="150"/>
        <end position="208"/>
    </location>
</feature>
<dbReference type="GO" id="GO:0005524">
    <property type="term" value="F:ATP binding"/>
    <property type="evidence" value="ECO:0007669"/>
    <property type="project" value="UniProtKB-KW"/>
</dbReference>